<name>A0A1Q9DUQ3_SYMMI</name>
<feature type="region of interest" description="Disordered" evidence="1">
    <location>
        <begin position="450"/>
        <end position="484"/>
    </location>
</feature>
<feature type="compositionally biased region" description="Basic and acidic residues" evidence="1">
    <location>
        <begin position="160"/>
        <end position="170"/>
    </location>
</feature>
<organism evidence="2 3">
    <name type="scientific">Symbiodinium microadriaticum</name>
    <name type="common">Dinoflagellate</name>
    <name type="synonym">Zooxanthella microadriatica</name>
    <dbReference type="NCBI Taxonomy" id="2951"/>
    <lineage>
        <taxon>Eukaryota</taxon>
        <taxon>Sar</taxon>
        <taxon>Alveolata</taxon>
        <taxon>Dinophyceae</taxon>
        <taxon>Suessiales</taxon>
        <taxon>Symbiodiniaceae</taxon>
        <taxon>Symbiodinium</taxon>
    </lineage>
</organism>
<proteinExistence type="predicted"/>
<dbReference type="Proteomes" id="UP000186817">
    <property type="component" value="Unassembled WGS sequence"/>
</dbReference>
<evidence type="ECO:0000313" key="2">
    <source>
        <dbReference type="EMBL" id="OLP98899.1"/>
    </source>
</evidence>
<keyword evidence="3" id="KW-1185">Reference proteome</keyword>
<evidence type="ECO:0000313" key="3">
    <source>
        <dbReference type="Proteomes" id="UP000186817"/>
    </source>
</evidence>
<sequence>MPAPEEWIQLQRCVWELDADNAGLDADIEASLRRLATLRRREAELLFAVRALRREAASAASTAASWPPVLSTSAVELEEKVVVLLEEFWQGLQVAWKAALSQLAPTTLTAFLNAVPAKLPLLPTLKKAELLRQAVLYVYTRQEHSEGMREDVAEDPGSEVDFRGSRDHDTATPPVLGQPNLHRRRLATKTQPPRFFPEGTLAVLPKPPAKPQRLCPLVVAMPMTQPVTESLKPLVALVGKESGIVYYGSKRLNCSVSAIARRELPPKLGVRLVEDIVYNGEKTTVSADHLGIYVTKDTGAAMKPPCVNAQLAAALLMKILVVVVEQENAALGRGLATAWTEVLKALGPPQLGALARIVERPRREVLGHVAAALCAPSVASLQELVGAESEALPAGTNIVSALLAEGSFCGALLPALTIDAPEVEAWVREALSGEALDAVASLLAADRGKRQRAMRRLSKSDESAASSRRSSKLSQPPESPELPPRISIATFIGEAVPELPTSPKASGSSAAMPDLLPAQREVELADQSDSPGRRKEKRHSADHRSAGSRQQVDTDVVADALVWSLVKAAGAAPSSLCRAAAALAGCLGERCKDILGVLLVSNWLAPALLTPSLGLGLGLANATLPWLNANESGARALLIGLAKLLKAAALPSSSDSEGDRRSRAELLRDSLLVELPCCVVCRTADIIALGSSLAASAEAAAEVLQVEPDLIRALGRRPTTTGSASPGTVVLWLRRGKVLPAPSRTSTAFQEEDRGARLSVQSFEGSLSRPRHPRGEEQRQSARVLLWQLLSEPRSLFSTMVGSSVEGFTLRVALKSAKRRGASSRGEELSRQLKIELLEEALEDPAAASSSSSTTPHAAPVSEEELFQCLQDELQEARTALTGRRQTAVRLKVSRRLASERCSEVSRCLRCVAEVPSSWAKKSRAGSPSLPELCVFGPVSASAASTARPGERRRSFFFSGLLKEDDTSDSALPAMVRVVRRAYCSYNGNYPPENVLDK</sequence>
<dbReference type="EMBL" id="LSRX01000381">
    <property type="protein sequence ID" value="OLP98899.1"/>
    <property type="molecule type" value="Genomic_DNA"/>
</dbReference>
<reference evidence="2 3" key="1">
    <citation type="submission" date="2016-02" db="EMBL/GenBank/DDBJ databases">
        <title>Genome analysis of coral dinoflagellate symbionts highlights evolutionary adaptations to a symbiotic lifestyle.</title>
        <authorList>
            <person name="Aranda M."/>
            <person name="Li Y."/>
            <person name="Liew Y.J."/>
            <person name="Baumgarten S."/>
            <person name="Simakov O."/>
            <person name="Wilson M."/>
            <person name="Piel J."/>
            <person name="Ashoor H."/>
            <person name="Bougouffa S."/>
            <person name="Bajic V.B."/>
            <person name="Ryu T."/>
            <person name="Ravasi T."/>
            <person name="Bayer T."/>
            <person name="Micklem G."/>
            <person name="Kim H."/>
            <person name="Bhak J."/>
            <person name="Lajeunesse T.C."/>
            <person name="Voolstra C.R."/>
        </authorList>
    </citation>
    <scope>NUCLEOTIDE SEQUENCE [LARGE SCALE GENOMIC DNA]</scope>
    <source>
        <strain evidence="2 3">CCMP2467</strain>
    </source>
</reference>
<accession>A0A1Q9DUQ3</accession>
<evidence type="ECO:0000256" key="1">
    <source>
        <dbReference type="SAM" id="MobiDB-lite"/>
    </source>
</evidence>
<comment type="caution">
    <text evidence="2">The sequence shown here is derived from an EMBL/GenBank/DDBJ whole genome shotgun (WGS) entry which is preliminary data.</text>
</comment>
<gene>
    <name evidence="2" type="ORF">AK812_SmicGene18611</name>
</gene>
<feature type="region of interest" description="Disordered" evidence="1">
    <location>
        <begin position="522"/>
        <end position="551"/>
    </location>
</feature>
<feature type="compositionally biased region" description="Low complexity" evidence="1">
    <location>
        <begin position="463"/>
        <end position="476"/>
    </location>
</feature>
<feature type="region of interest" description="Disordered" evidence="1">
    <location>
        <begin position="146"/>
        <end position="178"/>
    </location>
</feature>
<protein>
    <submittedName>
        <fullName evidence="2">Uncharacterized protein</fullName>
    </submittedName>
</protein>
<dbReference type="OrthoDB" id="416128at2759"/>
<dbReference type="AlphaFoldDB" id="A0A1Q9DUQ3"/>